<organism evidence="3 4">
    <name type="scientific">Pseudomonas quercus</name>
    <dbReference type="NCBI Taxonomy" id="2722792"/>
    <lineage>
        <taxon>Bacteria</taxon>
        <taxon>Pseudomonadati</taxon>
        <taxon>Pseudomonadota</taxon>
        <taxon>Gammaproteobacteria</taxon>
        <taxon>Pseudomonadales</taxon>
        <taxon>Pseudomonadaceae</taxon>
        <taxon>Pseudomonas</taxon>
    </lineage>
</organism>
<evidence type="ECO:0000313" key="3">
    <source>
        <dbReference type="EMBL" id="NJP01164.1"/>
    </source>
</evidence>
<evidence type="ECO:0000256" key="1">
    <source>
        <dbReference type="SAM" id="MobiDB-lite"/>
    </source>
</evidence>
<dbReference type="Gene3D" id="2.40.128.130">
    <property type="entry name" value="Autotransporter beta-domain"/>
    <property type="match status" value="1"/>
</dbReference>
<keyword evidence="4" id="KW-1185">Reference proteome</keyword>
<protein>
    <submittedName>
        <fullName evidence="3">Autotransporter domain-containing protein</fullName>
    </submittedName>
</protein>
<dbReference type="InterPro" id="IPR036709">
    <property type="entry name" value="Autotransporte_beta_dom_sf"/>
</dbReference>
<reference evidence="3 4" key="1">
    <citation type="submission" date="2020-03" db="EMBL/GenBank/DDBJ databases">
        <authorList>
            <person name="Wang L."/>
            <person name="He N."/>
            <person name="Li Y."/>
            <person name="Fang Y."/>
            <person name="Zhang F."/>
        </authorList>
    </citation>
    <scope>NUCLEOTIDE SEQUENCE [LARGE SCALE GENOMIC DNA]</scope>
    <source>
        <strain evidence="4">hsmgli-8</strain>
    </source>
</reference>
<dbReference type="SUPFAM" id="SSF103515">
    <property type="entry name" value="Autotransporter"/>
    <property type="match status" value="1"/>
</dbReference>
<evidence type="ECO:0000259" key="2">
    <source>
        <dbReference type="PROSITE" id="PS51208"/>
    </source>
</evidence>
<accession>A0ABX0YFL0</accession>
<dbReference type="NCBIfam" id="TIGR02913">
    <property type="entry name" value="HAF_rpt"/>
    <property type="match status" value="5"/>
</dbReference>
<dbReference type="Proteomes" id="UP000746535">
    <property type="component" value="Unassembled WGS sequence"/>
</dbReference>
<proteinExistence type="predicted"/>
<dbReference type="RefSeq" id="WP_168083731.1">
    <property type="nucleotide sequence ID" value="NZ_JAAVJI010000004.1"/>
</dbReference>
<feature type="compositionally biased region" description="Low complexity" evidence="1">
    <location>
        <begin position="405"/>
        <end position="414"/>
    </location>
</feature>
<name>A0ABX0YFL0_9PSED</name>
<dbReference type="InterPro" id="IPR005546">
    <property type="entry name" value="Autotransporte_beta"/>
</dbReference>
<feature type="region of interest" description="Disordered" evidence="1">
    <location>
        <begin position="405"/>
        <end position="498"/>
    </location>
</feature>
<feature type="domain" description="Autotransporter" evidence="2">
    <location>
        <begin position="550"/>
        <end position="821"/>
    </location>
</feature>
<dbReference type="PROSITE" id="PS51208">
    <property type="entry name" value="AUTOTRANSPORTER"/>
    <property type="match status" value="1"/>
</dbReference>
<feature type="compositionally biased region" description="Low complexity" evidence="1">
    <location>
        <begin position="422"/>
        <end position="465"/>
    </location>
</feature>
<dbReference type="InterPro" id="IPR014262">
    <property type="entry name" value="HAF_rpt"/>
</dbReference>
<comment type="caution">
    <text evidence="3">The sequence shown here is derived from an EMBL/GenBank/DDBJ whole genome shotgun (WGS) entry which is preliminary data.</text>
</comment>
<dbReference type="Pfam" id="PF03797">
    <property type="entry name" value="Autotransporter"/>
    <property type="match status" value="1"/>
</dbReference>
<dbReference type="SMART" id="SM00869">
    <property type="entry name" value="Autotransporter"/>
    <property type="match status" value="1"/>
</dbReference>
<evidence type="ECO:0000313" key="4">
    <source>
        <dbReference type="Proteomes" id="UP000746535"/>
    </source>
</evidence>
<gene>
    <name evidence="3" type="ORF">HBH25_09830</name>
</gene>
<sequence length="821" mass="84920">MPPYARRLTTRTTTGAWVSLEIVMCVAIVSGYAHPARAADVVDFSASTGSDFIPAYLSADGATAAGSRIDEQGIAHVATWRAGTFDTLTDVATAQAHGLSDDGKVVVGSFQQSVGGATRAFRWEHGAIEDLGTLGGTTSYAQGVSADGAVVVGYSTVASDSQTLAFRWQNGHLQALGTLGGQNAYARAVSADGQAVAGDSTIASGNQHAFLWKNNTLLDLGTLGGDYSQSVGVNADGTVVVGTSLLADNGFGHAFRWSGGTMTDLGTLGGHYSVAQFVSADGRVVVGRSILADNLNTRAFRWEDGTLTDLGTLGGTAVYARDMSPSGAIVVGDGLNAANEHQAFYWNTAKGMRTLEAWLSDNGFAVNMDNARAVKATGVSDDGNVVIGQLSNGHNYLARVVTPASTDPVTSTPVTPLPTTPTPITAAPTTPTPTSITPSPAPIATTPTTPAVTTPVSEPVSVPQPALEPAPVSTPVPSVQTPELAPSTGGVASPADPLPTTAPTTGGGLIDMSDFMAGIAQVRVQASTMAAKDADLTLNGLHGDPMRHRLEAGKQRAWVSGDIGRHSHNAYEGDAGVGEIGYGVGVTDGLQFNMAFGLTGSQQKGSNGSDIKVRGVYALPEMIARLPDTSLYVTLSGLYNHGTSDIDRGYRNAGVQRASSGDANTTSWGSRVRVDWLDAFEVGATRFTPYVSHTYLHTALDHYTESGGGFPVAWEGNNSRTNTSRAGLDAVHSVNQRLTLLGRVETAKRYEPRGPAVKGKLLGAGGGAFDLPGTDYAAHWLRAGTGAEVKVGAGVASLMLNATTEGEAPTYWGTVGYELTF</sequence>
<dbReference type="EMBL" id="JAAVJI010000004">
    <property type="protein sequence ID" value="NJP01164.1"/>
    <property type="molecule type" value="Genomic_DNA"/>
</dbReference>